<dbReference type="InterPro" id="IPR051162">
    <property type="entry name" value="T4SS_component"/>
</dbReference>
<protein>
    <submittedName>
        <fullName evidence="2">ATP-binding protein</fullName>
    </submittedName>
</protein>
<dbReference type="InterPro" id="IPR043964">
    <property type="entry name" value="P-loop_TraG"/>
</dbReference>
<dbReference type="Pfam" id="PF19044">
    <property type="entry name" value="P-loop_TraG"/>
    <property type="match status" value="1"/>
</dbReference>
<evidence type="ECO:0000313" key="3">
    <source>
        <dbReference type="Proteomes" id="UP001165422"/>
    </source>
</evidence>
<keyword evidence="2" id="KW-0547">Nucleotide-binding</keyword>
<dbReference type="EMBL" id="JAJJPB010000022">
    <property type="protein sequence ID" value="MCC9296016.1"/>
    <property type="molecule type" value="Genomic_DNA"/>
</dbReference>
<keyword evidence="2" id="KW-0067">ATP-binding</keyword>
<keyword evidence="3" id="KW-1185">Reference proteome</keyword>
<dbReference type="SUPFAM" id="SSF52540">
    <property type="entry name" value="P-loop containing nucleoside triphosphate hydrolases"/>
    <property type="match status" value="1"/>
</dbReference>
<organism evidence="2 3">
    <name type="scientific">Clostridium aromativorans</name>
    <dbReference type="NCBI Taxonomy" id="2836848"/>
    <lineage>
        <taxon>Bacteria</taxon>
        <taxon>Bacillati</taxon>
        <taxon>Bacillota</taxon>
        <taxon>Clostridia</taxon>
        <taxon>Eubacteriales</taxon>
        <taxon>Clostridiaceae</taxon>
        <taxon>Clostridium</taxon>
    </lineage>
</organism>
<dbReference type="PANTHER" id="PTHR30121:SF6">
    <property type="entry name" value="SLR6007 PROTEIN"/>
    <property type="match status" value="1"/>
</dbReference>
<dbReference type="Proteomes" id="UP001165422">
    <property type="component" value="Unassembled WGS sequence"/>
</dbReference>
<dbReference type="Gene3D" id="3.40.50.300">
    <property type="entry name" value="P-loop containing nucleotide triphosphate hydrolases"/>
    <property type="match status" value="2"/>
</dbReference>
<reference evidence="2" key="1">
    <citation type="submission" date="2021-11" db="EMBL/GenBank/DDBJ databases">
        <authorList>
            <person name="Qingchun L."/>
            <person name="Dong Z."/>
            <person name="Zongwei Q."/>
            <person name="Jia Z."/>
            <person name="Duotao L."/>
        </authorList>
    </citation>
    <scope>NUCLEOTIDE SEQUENCE</scope>
    <source>
        <strain evidence="2">WLY-B-L2</strain>
    </source>
</reference>
<name>A0ABS8N871_9CLOT</name>
<dbReference type="InterPro" id="IPR027417">
    <property type="entry name" value="P-loop_NTPase"/>
</dbReference>
<sequence>MNMILKGKKFKKKPGKSNKKTGDIFDKTSNIMDLIYPDVFSENNDYIYLGPNKYVRVYAITNYPRQMYIGFLNDLFTLGNIDISTYVEPIPDAEIINRLTSKYSELKSNLNLQVKHGYAVDYGVAHAADDLDALRELIQTNKERMFFAQPIIFIWGRDTRDLDDRSNSLNDLCSRKAVKIRCLTYDQSKSFISGLPTLNLSYSSYLRNMTTGAIASLIPLGNTQLSHRGGILLGRNLNTKSYIFYNNFIGAPELTNPHTFICGTTGAGKSVLMHVKSARGTAAGRWSVIMDPKGEYRKQAEILGGQFIELKPGVKSGINPFDLEIEEDEHGKRKINLYGKRTEIVNMISIFAERFRGKPLRGQEITAVDGVVSKLYSDCKITENADSLYIEAEKAVEGKFYTGKVKKRLPTLSNLRDGLVEYNRSAQLANLTELTEIMKMITGDGPMAIFDCQSTVDLKSRLIVISFKNLADDFSKFFATINTMSWIWAKFSNWKLKNILKDVYVDEGSLFTKFERALDFIDNIARFGRAFNIALTLATQFIEDFIATQQGRAIVSLCATKIILKLEPSVARETAKYFNLSANCREYISSFSSGQAILRTEQDLVLMEVVPKEFEWEFAEP</sequence>
<dbReference type="RefSeq" id="WP_229981790.1">
    <property type="nucleotide sequence ID" value="NZ_JAJJPB010000022.1"/>
</dbReference>
<comment type="caution">
    <text evidence="2">The sequence shown here is derived from an EMBL/GenBank/DDBJ whole genome shotgun (WGS) entry which is preliminary data.</text>
</comment>
<evidence type="ECO:0000259" key="1">
    <source>
        <dbReference type="Pfam" id="PF19044"/>
    </source>
</evidence>
<dbReference type="GO" id="GO:0005524">
    <property type="term" value="F:ATP binding"/>
    <property type="evidence" value="ECO:0007669"/>
    <property type="project" value="UniProtKB-KW"/>
</dbReference>
<feature type="domain" description="TraG P-loop" evidence="1">
    <location>
        <begin position="254"/>
        <end position="565"/>
    </location>
</feature>
<evidence type="ECO:0000313" key="2">
    <source>
        <dbReference type="EMBL" id="MCC9296016.1"/>
    </source>
</evidence>
<accession>A0ABS8N871</accession>
<proteinExistence type="predicted"/>
<gene>
    <name evidence="2" type="ORF">LN736_14225</name>
</gene>
<dbReference type="PANTHER" id="PTHR30121">
    <property type="entry name" value="UNCHARACTERIZED PROTEIN YJGR-RELATED"/>
    <property type="match status" value="1"/>
</dbReference>